<comment type="caution">
    <text evidence="8">The sequence shown here is derived from an EMBL/GenBank/DDBJ whole genome shotgun (WGS) entry which is preliminary data.</text>
</comment>
<dbReference type="NCBIfam" id="TIGR02937">
    <property type="entry name" value="sigma70-ECF"/>
    <property type="match status" value="1"/>
</dbReference>
<dbReference type="GO" id="GO:0006352">
    <property type="term" value="P:DNA-templated transcription initiation"/>
    <property type="evidence" value="ECO:0007669"/>
    <property type="project" value="InterPro"/>
</dbReference>
<dbReference type="Pfam" id="PF04542">
    <property type="entry name" value="Sigma70_r2"/>
    <property type="match status" value="1"/>
</dbReference>
<proteinExistence type="inferred from homology"/>
<dbReference type="Gene3D" id="1.10.10.10">
    <property type="entry name" value="Winged helix-like DNA-binding domain superfamily/Winged helix DNA-binding domain"/>
    <property type="match status" value="1"/>
</dbReference>
<sequence length="203" mass="23666">MLLIDEEKLVEQAKHDPAAFVQLYEKYYDLILNYALRRTGNVETALDITAETFFKALKNIRSFRWRNISFSAWLYKIASNEINGYFRKGFYRVVSLDDLREKGFQPVSPRELEEELLAAQEALQKQQAFLLCREKISQLPLKYQEVIALRFFAGKQLKEIVEITGKPEGTVKSLLHRGIEKLKKILLADPNSATFFQEQHYKG</sequence>
<evidence type="ECO:0000256" key="4">
    <source>
        <dbReference type="ARBA" id="ARBA00023125"/>
    </source>
</evidence>
<evidence type="ECO:0000256" key="3">
    <source>
        <dbReference type="ARBA" id="ARBA00023082"/>
    </source>
</evidence>
<dbReference type="Gene3D" id="1.10.1740.10">
    <property type="match status" value="1"/>
</dbReference>
<keyword evidence="2" id="KW-0805">Transcription regulation</keyword>
<dbReference type="PANTHER" id="PTHR43133:SF8">
    <property type="entry name" value="RNA POLYMERASE SIGMA FACTOR HI_1459-RELATED"/>
    <property type="match status" value="1"/>
</dbReference>
<dbReference type="PANTHER" id="PTHR43133">
    <property type="entry name" value="RNA POLYMERASE ECF-TYPE SIGMA FACTO"/>
    <property type="match status" value="1"/>
</dbReference>
<dbReference type="InterPro" id="IPR036388">
    <property type="entry name" value="WH-like_DNA-bd_sf"/>
</dbReference>
<organism evidence="8 9">
    <name type="scientific">Psychracetigena formicireducens</name>
    <dbReference type="NCBI Taxonomy" id="2986056"/>
    <lineage>
        <taxon>Bacteria</taxon>
        <taxon>Bacillati</taxon>
        <taxon>Candidatus Lithacetigenota</taxon>
        <taxon>Candidatus Psychracetigena</taxon>
    </lineage>
</organism>
<evidence type="ECO:0000259" key="6">
    <source>
        <dbReference type="Pfam" id="PF04542"/>
    </source>
</evidence>
<keyword evidence="4" id="KW-0238">DNA-binding</keyword>
<dbReference type="InterPro" id="IPR013325">
    <property type="entry name" value="RNA_pol_sigma_r2"/>
</dbReference>
<dbReference type="InterPro" id="IPR013249">
    <property type="entry name" value="RNA_pol_sigma70_r4_t2"/>
</dbReference>
<feature type="domain" description="RNA polymerase sigma factor 70 region 4 type 2" evidence="7">
    <location>
        <begin position="134"/>
        <end position="182"/>
    </location>
</feature>
<dbReference type="InterPro" id="IPR007627">
    <property type="entry name" value="RNA_pol_sigma70_r2"/>
</dbReference>
<name>A0A9E2BH40_PSYF1</name>
<dbReference type="InterPro" id="IPR013324">
    <property type="entry name" value="RNA_pol_sigma_r3/r4-like"/>
</dbReference>
<dbReference type="GO" id="GO:0016987">
    <property type="term" value="F:sigma factor activity"/>
    <property type="evidence" value="ECO:0007669"/>
    <property type="project" value="UniProtKB-KW"/>
</dbReference>
<keyword evidence="5" id="KW-0804">Transcription</keyword>
<gene>
    <name evidence="8" type="primary">sigW_2</name>
    <name evidence="8" type="ORF">DDT42_01327</name>
</gene>
<reference evidence="8 9" key="1">
    <citation type="journal article" date="2021" name="bioRxiv">
        <title>Unique metabolic strategies in Hadean analogues reveal hints for primordial physiology.</title>
        <authorList>
            <person name="Nobu M.K."/>
            <person name="Nakai R."/>
            <person name="Tamazawa S."/>
            <person name="Mori H."/>
            <person name="Toyoda A."/>
            <person name="Ijiri A."/>
            <person name="Suzuki S."/>
            <person name="Kurokawa K."/>
            <person name="Kamagata Y."/>
            <person name="Tamaki H."/>
        </authorList>
    </citation>
    <scope>NUCLEOTIDE SEQUENCE [LARGE SCALE GENOMIC DNA]</scope>
    <source>
        <strain evidence="8">BS525</strain>
    </source>
</reference>
<evidence type="ECO:0000256" key="2">
    <source>
        <dbReference type="ARBA" id="ARBA00023015"/>
    </source>
</evidence>
<dbReference type="EMBL" id="QLTW01000096">
    <property type="protein sequence ID" value="MBT9145456.1"/>
    <property type="molecule type" value="Genomic_DNA"/>
</dbReference>
<accession>A0A9E2BH40</accession>
<dbReference type="Proteomes" id="UP000811545">
    <property type="component" value="Unassembled WGS sequence"/>
</dbReference>
<evidence type="ECO:0000259" key="7">
    <source>
        <dbReference type="Pfam" id="PF08281"/>
    </source>
</evidence>
<dbReference type="AlphaFoldDB" id="A0A9E2BH40"/>
<dbReference type="CDD" id="cd06171">
    <property type="entry name" value="Sigma70_r4"/>
    <property type="match status" value="1"/>
</dbReference>
<comment type="similarity">
    <text evidence="1">Belongs to the sigma-70 factor family. ECF subfamily.</text>
</comment>
<dbReference type="GO" id="GO:0003677">
    <property type="term" value="F:DNA binding"/>
    <property type="evidence" value="ECO:0007669"/>
    <property type="project" value="UniProtKB-KW"/>
</dbReference>
<evidence type="ECO:0000313" key="8">
    <source>
        <dbReference type="EMBL" id="MBT9145456.1"/>
    </source>
</evidence>
<evidence type="ECO:0000256" key="1">
    <source>
        <dbReference type="ARBA" id="ARBA00010641"/>
    </source>
</evidence>
<dbReference type="Pfam" id="PF08281">
    <property type="entry name" value="Sigma70_r4_2"/>
    <property type="match status" value="1"/>
</dbReference>
<feature type="domain" description="RNA polymerase sigma-70 region 2" evidence="6">
    <location>
        <begin position="23"/>
        <end position="88"/>
    </location>
</feature>
<keyword evidence="3" id="KW-0731">Sigma factor</keyword>
<evidence type="ECO:0000313" key="9">
    <source>
        <dbReference type="Proteomes" id="UP000811545"/>
    </source>
</evidence>
<dbReference type="SUPFAM" id="SSF88946">
    <property type="entry name" value="Sigma2 domain of RNA polymerase sigma factors"/>
    <property type="match status" value="1"/>
</dbReference>
<dbReference type="InterPro" id="IPR014284">
    <property type="entry name" value="RNA_pol_sigma-70_dom"/>
</dbReference>
<protein>
    <submittedName>
        <fullName evidence="8">ECF RNA polymerase sigma factor SigW</fullName>
    </submittedName>
</protein>
<dbReference type="SUPFAM" id="SSF88659">
    <property type="entry name" value="Sigma3 and sigma4 domains of RNA polymerase sigma factors"/>
    <property type="match status" value="1"/>
</dbReference>
<evidence type="ECO:0000256" key="5">
    <source>
        <dbReference type="ARBA" id="ARBA00023163"/>
    </source>
</evidence>
<dbReference type="InterPro" id="IPR039425">
    <property type="entry name" value="RNA_pol_sigma-70-like"/>
</dbReference>